<dbReference type="EC" id="1.13.11.93" evidence="6"/>
<comment type="similarity">
    <text evidence="5">Belongs to the 2-oxoadipate dioxygenase/decarboxylase family.</text>
</comment>
<keyword evidence="4" id="KW-0408">Iron</keyword>
<proteinExistence type="inferred from homology"/>
<dbReference type="SMART" id="SM01150">
    <property type="entry name" value="DUF1338"/>
    <property type="match status" value="1"/>
</dbReference>
<protein>
    <recommendedName>
        <fullName evidence="6">2-oxoadipate dioxygenase/decarboxylase</fullName>
        <ecNumber evidence="6">1.13.11.93</ecNumber>
    </recommendedName>
    <alternativeName>
        <fullName evidence="7">2-hydroxyglutarate synthase</fullName>
    </alternativeName>
</protein>
<dbReference type="EMBL" id="CP036434">
    <property type="protein sequence ID" value="QDV04829.1"/>
    <property type="molecule type" value="Genomic_DNA"/>
</dbReference>
<dbReference type="Gene3D" id="3.10.180.50">
    <property type="match status" value="1"/>
</dbReference>
<accession>A0A518EL60</accession>
<dbReference type="Proteomes" id="UP000320390">
    <property type="component" value="Chromosome"/>
</dbReference>
<dbReference type="InterPro" id="IPR009770">
    <property type="entry name" value="HGLS"/>
</dbReference>
<evidence type="ECO:0000256" key="6">
    <source>
        <dbReference type="ARBA" id="ARBA00035023"/>
    </source>
</evidence>
<dbReference type="PANTHER" id="PTHR31136:SF5">
    <property type="entry name" value="2-OXOADIPATE DIOXYGENASE_DECARBOXYLASE, CHLOROPLASTIC"/>
    <property type="match status" value="1"/>
</dbReference>
<name>A0A518EL60_9BACT</name>
<keyword evidence="2" id="KW-0223">Dioxygenase</keyword>
<evidence type="ECO:0000256" key="2">
    <source>
        <dbReference type="ARBA" id="ARBA00022964"/>
    </source>
</evidence>
<dbReference type="GO" id="GO:0051213">
    <property type="term" value="F:dioxygenase activity"/>
    <property type="evidence" value="ECO:0007669"/>
    <property type="project" value="UniProtKB-KW"/>
</dbReference>
<evidence type="ECO:0000256" key="7">
    <source>
        <dbReference type="ARBA" id="ARBA00035045"/>
    </source>
</evidence>
<comment type="cofactor">
    <cofactor evidence="1">
        <name>Fe(2+)</name>
        <dbReference type="ChEBI" id="CHEBI:29033"/>
    </cofactor>
</comment>
<dbReference type="AlphaFoldDB" id="A0A518EL60"/>
<evidence type="ECO:0000256" key="5">
    <source>
        <dbReference type="ARBA" id="ARBA00035013"/>
    </source>
</evidence>
<dbReference type="PANTHER" id="PTHR31136">
    <property type="entry name" value="DUF1338 DOMAIN-CONTAINING PROTEIN"/>
    <property type="match status" value="1"/>
</dbReference>
<evidence type="ECO:0000313" key="9">
    <source>
        <dbReference type="Proteomes" id="UP000320390"/>
    </source>
</evidence>
<sequence>MILDVRDAFEVNAPGTLEPTTMKSDSHAIQSGPLAARVPSPATIERLMATHAGDVRARAIRTALVFPAGEPAAEVSRAEIALALAGLLFDDVQRRVPMARAYVEDSVQAGHALTFDHGALRTVATDCGELPSGASAFARILEPLGYARVGVYDLSGISMTGYAFCHADLPEAIPQYFVSELHPERFSAKFQDAVASVVGQSHDPLTDHARQILERLSTEGALPFDEARALLPELVRCFDRNHEEPTVEAYETLLAESSEMAWIATEGNAFNHATDRVADVFAVADHQRALGRPIKDSVEVSRNGNVMQTAFRAATTQRLFRTAEGHRVVRDVPGSFHEFITRKTLADGALDLTFDAGNATSIFKMTAGQEAADRQESA</sequence>
<evidence type="ECO:0000256" key="3">
    <source>
        <dbReference type="ARBA" id="ARBA00023002"/>
    </source>
</evidence>
<reference evidence="8 9" key="1">
    <citation type="submission" date="2019-02" db="EMBL/GenBank/DDBJ databases">
        <title>Deep-cultivation of Planctomycetes and their phenomic and genomic characterization uncovers novel biology.</title>
        <authorList>
            <person name="Wiegand S."/>
            <person name="Jogler M."/>
            <person name="Boedeker C."/>
            <person name="Pinto D."/>
            <person name="Vollmers J."/>
            <person name="Rivas-Marin E."/>
            <person name="Kohn T."/>
            <person name="Peeters S.H."/>
            <person name="Heuer A."/>
            <person name="Rast P."/>
            <person name="Oberbeckmann S."/>
            <person name="Bunk B."/>
            <person name="Jeske O."/>
            <person name="Meyerdierks A."/>
            <person name="Storesund J.E."/>
            <person name="Kallscheuer N."/>
            <person name="Luecker S."/>
            <person name="Lage O.M."/>
            <person name="Pohl T."/>
            <person name="Merkel B.J."/>
            <person name="Hornburger P."/>
            <person name="Mueller R.-W."/>
            <person name="Bruemmer F."/>
            <person name="Labrenz M."/>
            <person name="Spormann A.M."/>
            <person name="Op den Camp H."/>
            <person name="Overmann J."/>
            <person name="Amann R."/>
            <person name="Jetten M.S.M."/>
            <person name="Mascher T."/>
            <person name="Medema M.H."/>
            <person name="Devos D.P."/>
            <person name="Kaster A.-K."/>
            <person name="Ovreas L."/>
            <person name="Rohde M."/>
            <person name="Galperin M.Y."/>
            <person name="Jogler C."/>
        </authorList>
    </citation>
    <scope>NUCLEOTIDE SEQUENCE [LARGE SCALE GENOMIC DNA]</scope>
    <source>
        <strain evidence="8 9">Poly30</strain>
    </source>
</reference>
<organism evidence="8 9">
    <name type="scientific">Saltatorellus ferox</name>
    <dbReference type="NCBI Taxonomy" id="2528018"/>
    <lineage>
        <taxon>Bacteria</taxon>
        <taxon>Pseudomonadati</taxon>
        <taxon>Planctomycetota</taxon>
        <taxon>Planctomycetia</taxon>
        <taxon>Planctomycetia incertae sedis</taxon>
        <taxon>Saltatorellus</taxon>
    </lineage>
</organism>
<keyword evidence="9" id="KW-1185">Reference proteome</keyword>
<evidence type="ECO:0000313" key="8">
    <source>
        <dbReference type="EMBL" id="QDV04829.1"/>
    </source>
</evidence>
<evidence type="ECO:0000256" key="4">
    <source>
        <dbReference type="ARBA" id="ARBA00023004"/>
    </source>
</evidence>
<evidence type="ECO:0000256" key="1">
    <source>
        <dbReference type="ARBA" id="ARBA00001954"/>
    </source>
</evidence>
<dbReference type="Pfam" id="PF07063">
    <property type="entry name" value="HGLS"/>
    <property type="match status" value="1"/>
</dbReference>
<keyword evidence="3" id="KW-0560">Oxidoreductase</keyword>
<gene>
    <name evidence="8" type="ORF">Poly30_03230</name>
</gene>